<keyword evidence="5" id="KW-0902">Two-component regulatory system</keyword>
<evidence type="ECO:0000256" key="3">
    <source>
        <dbReference type="ARBA" id="ARBA00022679"/>
    </source>
</evidence>
<keyword evidence="6" id="KW-0472">Membrane</keyword>
<evidence type="ECO:0000313" key="8">
    <source>
        <dbReference type="Proteomes" id="UP001316384"/>
    </source>
</evidence>
<proteinExistence type="predicted"/>
<keyword evidence="7" id="KW-0067">ATP-binding</keyword>
<feature type="transmembrane region" description="Helical" evidence="6">
    <location>
        <begin position="53"/>
        <end position="74"/>
    </location>
</feature>
<dbReference type="InterPro" id="IPR036890">
    <property type="entry name" value="HATPase_C_sf"/>
</dbReference>
<gene>
    <name evidence="7" type="ORF">NP048_03675</name>
</gene>
<dbReference type="EMBL" id="CP101987">
    <property type="protein sequence ID" value="UUI72573.1"/>
    <property type="molecule type" value="Genomic_DNA"/>
</dbReference>
<dbReference type="EC" id="2.7.13.3" evidence="2"/>
<dbReference type="PANTHER" id="PTHR24421">
    <property type="entry name" value="NITRATE/NITRITE SENSOR PROTEIN NARX-RELATED"/>
    <property type="match status" value="1"/>
</dbReference>
<dbReference type="CDD" id="cd16917">
    <property type="entry name" value="HATPase_UhpB-NarQ-NarX-like"/>
    <property type="match status" value="1"/>
</dbReference>
<evidence type="ECO:0000256" key="1">
    <source>
        <dbReference type="ARBA" id="ARBA00000085"/>
    </source>
</evidence>
<evidence type="ECO:0000256" key="5">
    <source>
        <dbReference type="ARBA" id="ARBA00023012"/>
    </source>
</evidence>
<reference evidence="7 8" key="1">
    <citation type="submission" date="2022-07" db="EMBL/GenBank/DDBJ databases">
        <title>Novel species in genus cellulomonas.</title>
        <authorList>
            <person name="Ye L."/>
        </authorList>
    </citation>
    <scope>NUCLEOTIDE SEQUENCE [LARGE SCALE GENOMIC DNA]</scope>
    <source>
        <strain evidence="8">zg-B89</strain>
    </source>
</reference>
<dbReference type="GO" id="GO:0005524">
    <property type="term" value="F:ATP binding"/>
    <property type="evidence" value="ECO:0007669"/>
    <property type="project" value="UniProtKB-KW"/>
</dbReference>
<keyword evidence="6" id="KW-0812">Transmembrane</keyword>
<dbReference type="Proteomes" id="UP001316384">
    <property type="component" value="Chromosome"/>
</dbReference>
<comment type="catalytic activity">
    <reaction evidence="1">
        <text>ATP + protein L-histidine = ADP + protein N-phospho-L-histidine.</text>
        <dbReference type="EC" id="2.7.13.3"/>
    </reaction>
</comment>
<keyword evidence="6" id="KW-1133">Transmembrane helix</keyword>
<feature type="transmembrane region" description="Helical" evidence="6">
    <location>
        <begin position="81"/>
        <end position="102"/>
    </location>
</feature>
<keyword evidence="7" id="KW-0547">Nucleotide-binding</keyword>
<evidence type="ECO:0000256" key="6">
    <source>
        <dbReference type="SAM" id="Phobius"/>
    </source>
</evidence>
<evidence type="ECO:0000256" key="4">
    <source>
        <dbReference type="ARBA" id="ARBA00022777"/>
    </source>
</evidence>
<keyword evidence="4" id="KW-0418">Kinase</keyword>
<organism evidence="7 8">
    <name type="scientific">Cellulomonas xiejunii</name>
    <dbReference type="NCBI Taxonomy" id="2968083"/>
    <lineage>
        <taxon>Bacteria</taxon>
        <taxon>Bacillati</taxon>
        <taxon>Actinomycetota</taxon>
        <taxon>Actinomycetes</taxon>
        <taxon>Micrococcales</taxon>
        <taxon>Cellulomonadaceae</taxon>
        <taxon>Cellulomonas</taxon>
    </lineage>
</organism>
<keyword evidence="3" id="KW-0808">Transferase</keyword>
<protein>
    <recommendedName>
        <fullName evidence="2">histidine kinase</fullName>
        <ecNumber evidence="2">2.7.13.3</ecNumber>
    </recommendedName>
</protein>
<feature type="transmembrane region" description="Helical" evidence="6">
    <location>
        <begin position="21"/>
        <end position="41"/>
    </location>
</feature>
<feature type="transmembrane region" description="Helical" evidence="6">
    <location>
        <begin position="122"/>
        <end position="141"/>
    </location>
</feature>
<sequence>MTSAAVRWHDLAADRLTLLRGTGIVALGFALGASIQSEWIYSELVPEWAQVDLWRRLAANGTAVLGLVAALAVLRAHRPRSVVAVVGRAAVAAVFMGVLRVAAQVSLGVHPLDDMPTLVAEVVTGAFIAFVSAGIGVWMLISRRRMRVAARAVERQVVSVELALQALEAEEIRVRRQVAEGLHGTVQQRLLLVDARLAAAEARAAGVLPDVAEEIALARAELAQSREQDVRQMSRLLYPERLEMGLVPAVRALLGRLPATIATRLQVGDELRALDDPSEVGLTVAERLLAVRVVEEAVSNALKNGPPALVEAELDLVADELRIVVSNDGDPYVPPAEPDPASGTARLDQRLRLVGGALRVVPRTPTGARVEATMRLGVLVDDR</sequence>
<dbReference type="InterPro" id="IPR050482">
    <property type="entry name" value="Sensor_HK_TwoCompSys"/>
</dbReference>
<dbReference type="RefSeq" id="WP_227578134.1">
    <property type="nucleotide sequence ID" value="NZ_CP101987.1"/>
</dbReference>
<dbReference type="Gene3D" id="3.30.565.10">
    <property type="entry name" value="Histidine kinase-like ATPase, C-terminal domain"/>
    <property type="match status" value="1"/>
</dbReference>
<accession>A0ABY5KS55</accession>
<keyword evidence="8" id="KW-1185">Reference proteome</keyword>
<name>A0ABY5KS55_9CELL</name>
<evidence type="ECO:0000256" key="2">
    <source>
        <dbReference type="ARBA" id="ARBA00012438"/>
    </source>
</evidence>
<evidence type="ECO:0000313" key="7">
    <source>
        <dbReference type="EMBL" id="UUI72573.1"/>
    </source>
</evidence>
<dbReference type="PANTHER" id="PTHR24421:SF10">
    <property type="entry name" value="NITRATE_NITRITE SENSOR PROTEIN NARQ"/>
    <property type="match status" value="1"/>
</dbReference>